<keyword evidence="1" id="KW-0808">Transferase</keyword>
<evidence type="ECO:0000256" key="2">
    <source>
        <dbReference type="ARBA" id="ARBA00022741"/>
    </source>
</evidence>
<dbReference type="InterPro" id="IPR011990">
    <property type="entry name" value="TPR-like_helical_dom_sf"/>
</dbReference>
<dbReference type="InterPro" id="IPR041664">
    <property type="entry name" value="AAA_16"/>
</dbReference>
<dbReference type="PANTHER" id="PTHR43289">
    <property type="entry name" value="MITOGEN-ACTIVATED PROTEIN KINASE KINASE KINASE 20-RELATED"/>
    <property type="match status" value="1"/>
</dbReference>
<dbReference type="PROSITE" id="PS50005">
    <property type="entry name" value="TPR"/>
    <property type="match status" value="2"/>
</dbReference>
<evidence type="ECO:0000256" key="6">
    <source>
        <dbReference type="PROSITE-ProRule" id="PRU10141"/>
    </source>
</evidence>
<dbReference type="SMART" id="SM00028">
    <property type="entry name" value="TPR"/>
    <property type="match status" value="8"/>
</dbReference>
<dbReference type="SUPFAM" id="SSF48452">
    <property type="entry name" value="TPR-like"/>
    <property type="match status" value="2"/>
</dbReference>
<evidence type="ECO:0000259" key="8">
    <source>
        <dbReference type="PROSITE" id="PS50011"/>
    </source>
</evidence>
<reference evidence="9 10" key="1">
    <citation type="submission" date="2024-09" db="EMBL/GenBank/DDBJ databases">
        <title>Laminarin stimulates single cell rates of sulfate reduction while oxygen inhibits transcriptomic activity in coastal marine sediment.</title>
        <authorList>
            <person name="Lindsay M."/>
            <person name="Orcutt B."/>
            <person name="Emerson D."/>
            <person name="Stepanauskas R."/>
            <person name="D'Angelo T."/>
        </authorList>
    </citation>
    <scope>NUCLEOTIDE SEQUENCE [LARGE SCALE GENOMIC DNA]</scope>
    <source>
        <strain evidence="9">SAG AM-311-K15</strain>
    </source>
</reference>
<feature type="binding site" evidence="6">
    <location>
        <position position="40"/>
    </location>
    <ligand>
        <name>ATP</name>
        <dbReference type="ChEBI" id="CHEBI:30616"/>
    </ligand>
</feature>
<dbReference type="PANTHER" id="PTHR43289:SF6">
    <property type="entry name" value="SERINE_THREONINE-PROTEIN KINASE NEKL-3"/>
    <property type="match status" value="1"/>
</dbReference>
<name>A0ABV6YXT1_UNCC1</name>
<dbReference type="SUPFAM" id="SSF56112">
    <property type="entry name" value="Protein kinase-like (PK-like)"/>
    <property type="match status" value="1"/>
</dbReference>
<dbReference type="SUPFAM" id="SSF52540">
    <property type="entry name" value="P-loop containing nucleoside triphosphate hydrolases"/>
    <property type="match status" value="1"/>
</dbReference>
<dbReference type="PROSITE" id="PS50011">
    <property type="entry name" value="PROTEIN_KINASE_DOM"/>
    <property type="match status" value="1"/>
</dbReference>
<keyword evidence="7" id="KW-1133">Transmembrane helix</keyword>
<keyword evidence="5" id="KW-0802">TPR repeat</keyword>
<dbReference type="SMART" id="SM00220">
    <property type="entry name" value="S_TKc"/>
    <property type="match status" value="1"/>
</dbReference>
<evidence type="ECO:0000256" key="3">
    <source>
        <dbReference type="ARBA" id="ARBA00022777"/>
    </source>
</evidence>
<dbReference type="Proteomes" id="UP001594351">
    <property type="component" value="Unassembled WGS sequence"/>
</dbReference>
<proteinExistence type="predicted"/>
<feature type="repeat" description="TPR" evidence="5">
    <location>
        <begin position="896"/>
        <end position="929"/>
    </location>
</feature>
<feature type="transmembrane region" description="Helical" evidence="7">
    <location>
        <begin position="188"/>
        <end position="217"/>
    </location>
</feature>
<dbReference type="Pfam" id="PF13191">
    <property type="entry name" value="AAA_16"/>
    <property type="match status" value="1"/>
</dbReference>
<dbReference type="EMBL" id="JBHPBY010000142">
    <property type="protein sequence ID" value="MFC1850997.1"/>
    <property type="molecule type" value="Genomic_DNA"/>
</dbReference>
<dbReference type="InterPro" id="IPR000719">
    <property type="entry name" value="Prot_kinase_dom"/>
</dbReference>
<dbReference type="InterPro" id="IPR008271">
    <property type="entry name" value="Ser/Thr_kinase_AS"/>
</dbReference>
<gene>
    <name evidence="9" type="ORF">ACFL27_12455</name>
</gene>
<keyword evidence="10" id="KW-1185">Reference proteome</keyword>
<feature type="repeat" description="TPR" evidence="5">
    <location>
        <begin position="856"/>
        <end position="889"/>
    </location>
</feature>
<dbReference type="InterPro" id="IPR011009">
    <property type="entry name" value="Kinase-like_dom_sf"/>
</dbReference>
<evidence type="ECO:0000256" key="7">
    <source>
        <dbReference type="SAM" id="Phobius"/>
    </source>
</evidence>
<evidence type="ECO:0000256" key="1">
    <source>
        <dbReference type="ARBA" id="ARBA00022679"/>
    </source>
</evidence>
<dbReference type="Gene3D" id="1.25.40.10">
    <property type="entry name" value="Tetratricopeptide repeat domain"/>
    <property type="match status" value="2"/>
</dbReference>
<keyword evidence="7" id="KW-0812">Transmembrane</keyword>
<keyword evidence="7" id="KW-0472">Membrane</keyword>
<dbReference type="PROSITE" id="PS00108">
    <property type="entry name" value="PROTEIN_KINASE_ST"/>
    <property type="match status" value="1"/>
</dbReference>
<keyword evidence="3" id="KW-0418">Kinase</keyword>
<accession>A0ABV6YXT1</accession>
<evidence type="ECO:0000256" key="5">
    <source>
        <dbReference type="PROSITE-ProRule" id="PRU00339"/>
    </source>
</evidence>
<organism evidence="9 10">
    <name type="scientific">candidate division CSSED10-310 bacterium</name>
    <dbReference type="NCBI Taxonomy" id="2855610"/>
    <lineage>
        <taxon>Bacteria</taxon>
        <taxon>Bacteria division CSSED10-310</taxon>
    </lineage>
</organism>
<dbReference type="Gene3D" id="1.10.510.10">
    <property type="entry name" value="Transferase(Phosphotransferase) domain 1"/>
    <property type="match status" value="1"/>
</dbReference>
<dbReference type="PROSITE" id="PS00107">
    <property type="entry name" value="PROTEIN_KINASE_ATP"/>
    <property type="match status" value="1"/>
</dbReference>
<dbReference type="Gene3D" id="3.30.200.20">
    <property type="entry name" value="Phosphorylase Kinase, domain 1"/>
    <property type="match status" value="1"/>
</dbReference>
<comment type="caution">
    <text evidence="9">The sequence shown here is derived from an EMBL/GenBank/DDBJ whole genome shotgun (WGS) entry which is preliminary data.</text>
</comment>
<dbReference type="CDD" id="cd14014">
    <property type="entry name" value="STKc_PknB_like"/>
    <property type="match status" value="1"/>
</dbReference>
<dbReference type="Gene3D" id="3.40.50.300">
    <property type="entry name" value="P-loop containing nucleotide triphosphate hydrolases"/>
    <property type="match status" value="1"/>
</dbReference>
<dbReference type="InterPro" id="IPR027417">
    <property type="entry name" value="P-loop_NTPase"/>
</dbReference>
<evidence type="ECO:0000313" key="10">
    <source>
        <dbReference type="Proteomes" id="UP001594351"/>
    </source>
</evidence>
<protein>
    <submittedName>
        <fullName evidence="9">Tetratricopeptide repeat protein</fullName>
    </submittedName>
</protein>
<dbReference type="Pfam" id="PF00069">
    <property type="entry name" value="Pkinase"/>
    <property type="match status" value="1"/>
</dbReference>
<evidence type="ECO:0000313" key="9">
    <source>
        <dbReference type="EMBL" id="MFC1850997.1"/>
    </source>
</evidence>
<keyword evidence="2 6" id="KW-0547">Nucleotide-binding</keyword>
<sequence length="1143" mass="132306">MAPKVFKNRYRVIKKVGEGGSGTVYLVADQLRAGREVALKTLQRKLINRENLNAFKHEFKVMSRLKHPNLIRVFDFGFDESVAQYFITMEYAGQHSLKDVLKEHGKFSEKRALDLIVILCRTFEFIHSRNIFHRDIKPDNIMVSDDHYKVMDFGLATLGKERALQTKATFHYMAPETLKVKTDHRVDIFAAGVTFFFILTGELFYSTAVFNSILALVKDAHLFEENRTLAFQKIERPELRQIIDTMTAWLPENRYQSFSEIILDLNRVLKLEYTLETSETSEAYVLGAGFVGRQKELSIMKKKLGSHQLTLVRGVAGTGKGRLFQEFETYCQLDGIDFCEGNCLQHISRTYSPFLEILNELLLDCDPVLIDNFGSEFKKILPSHECLQKFELIPLQDPKTERQLLIQSIINFFALLTTAYQKKIVLYLNNVQWIDEGSLEILTELLSTQSIVNNNNISLFASVWDGRDEDIAPFLLEGHHKARLTDIRLAPFNIDDGIAYTEAIFGSQALGTSLQETIPDMLHLAQGNPSFLQELIRAFVADDYIKRHDSRWELVTDLQHISIPQSEEDIIQYKLKRFELDDDEKFCLQIFALLERGVSLDEFQLLYSKSNKLDVARFFEEMERREVLKTIELDKRVEYYFAQATIRTVVTAEIENRAALHLHIAENMEQLHDRSPAEFTDSIAYHYSMSPHNEKAILYLERAGDMAKSQFANERAIYYYDQLLKRLPEAEKEKQIHILLKKKSLYQLIGEWPEAQKILEKCIVLAQEIQNRKLLGVSKRELGDLNRQLGNFQSCARLLSEAQAIFQDLNAKRALGITLKSIGNLHYLQYRFEPAIEFYQRTAHIATELNDTHLMSAVLLNMGNIYWMKRDFNRAMKNYRDTLDIVEKTGDWVLVTSVLNNMGMVLTDQGNYSQALEYFEKKQLLAEKLGDKASICKALSNKGLLYFNQDRLDQALEHLELSLQQAESMGYTVHVAAIRGDIANVLKYLKRHDQAEHCYNEAITLSRSFNLKVGLCINIYYKAKFCYDQQRFGEARQLLDEVLQLDPENKISDYTFRFKLLSELIHFAEADSKQARDTIIERMTSMLARAKENYQRARLHYELFLMTNQQSHGNQATNLFKQLYQEHPKLGYKSILEKLGNPG</sequence>
<feature type="domain" description="Protein kinase" evidence="8">
    <location>
        <begin position="10"/>
        <end position="269"/>
    </location>
</feature>
<dbReference type="InterPro" id="IPR017441">
    <property type="entry name" value="Protein_kinase_ATP_BS"/>
</dbReference>
<evidence type="ECO:0000256" key="4">
    <source>
        <dbReference type="ARBA" id="ARBA00022840"/>
    </source>
</evidence>
<keyword evidence="4 6" id="KW-0067">ATP-binding</keyword>
<dbReference type="InterPro" id="IPR019734">
    <property type="entry name" value="TPR_rpt"/>
</dbReference>
<dbReference type="Pfam" id="PF13424">
    <property type="entry name" value="TPR_12"/>
    <property type="match status" value="2"/>
</dbReference>